<accession>A0A6J3L2Z2</accession>
<dbReference type="RefSeq" id="XP_033358484.1">
    <property type="nucleotide sequence ID" value="XM_033502593.1"/>
</dbReference>
<sequence>MYDIVNMVHMNEVTNLIDRMMKVSIFHPSEKLRMLKDEEKTFLDPNLIMNARHRILREDLSASSVNDSVLAETRKLLMQEETKQLYMKKQKRFFERELKKFEMEISKSRPKFSKPYTCTKRNFISSDDEDFWRTTRKLRNKITVEEQKNQINSNRNENIYIDPICKNSTIMESDDILLKLENEESQKEGDCEVQCIGSIKVTITDKTNSEIETQRLYLLRKYFDILKKNAIEKQRFRDIKVKIQQNIVLKIMRKYFYIWKACAKDATNCIQKQTEEKEVSEEQKIEMFINTIIKHQKEVIKKNQKPRIRNENLMVKESNNANMKKKSTYSKRIIVEPPAQCRLNAQKQIIEKQKAKLAEQSKIIEELKLKQMQEAILIANRETMDIAKKTLTNCGQSTRRTLIQLMQQNGYRDEILTVTRHPPEPPKFLLKMEARAEARRKRVKLAEEIRRQKLEEQKRKEEAARMEEEQKKRRLQQEALAEARKLRKEQEQNRQREIEKLQRLNSIADEFYRKYLLRHYIVKPFVMLIKELRINTKKAEDYYRTKLTKKIFAIWKKEVEIQYEIKTEIVESSYRTILMSRIFKEWKQEAKELNLKYQVAVDFYDMKLLDKYFNLWRVTTLELKAKSEEKTKLVIKIYENKLKVKYFGIWKRYLVIAIDIEKSEKRKNKLRQLVQEVIPDFDPIQRNVALED</sequence>
<organism evidence="2 3">
    <name type="scientific">Bombus vosnesenskii</name>
    <dbReference type="NCBI Taxonomy" id="207650"/>
    <lineage>
        <taxon>Eukaryota</taxon>
        <taxon>Metazoa</taxon>
        <taxon>Ecdysozoa</taxon>
        <taxon>Arthropoda</taxon>
        <taxon>Hexapoda</taxon>
        <taxon>Insecta</taxon>
        <taxon>Pterygota</taxon>
        <taxon>Neoptera</taxon>
        <taxon>Endopterygota</taxon>
        <taxon>Hymenoptera</taxon>
        <taxon>Apocrita</taxon>
        <taxon>Aculeata</taxon>
        <taxon>Apoidea</taxon>
        <taxon>Anthophila</taxon>
        <taxon>Apidae</taxon>
        <taxon>Bombus</taxon>
        <taxon>Pyrobombus</taxon>
    </lineage>
</organism>
<keyword evidence="2" id="KW-1185">Reference proteome</keyword>
<evidence type="ECO:0000313" key="2">
    <source>
        <dbReference type="Proteomes" id="UP000504631"/>
    </source>
</evidence>
<gene>
    <name evidence="3" type="primary">LOC117238046</name>
</gene>
<dbReference type="PANTHER" id="PTHR22028">
    <property type="entry name" value="SFI1 SPINDLE BODY DOMAIN-CONTAINING PROTEIN-RELATED"/>
    <property type="match status" value="1"/>
</dbReference>
<dbReference type="PANTHER" id="PTHR22028:SF5">
    <property type="entry name" value="COILED-COIL DOMAIN-CONTAINING PROTEIN 191"/>
    <property type="match status" value="1"/>
</dbReference>
<keyword evidence="1" id="KW-0175">Coiled coil</keyword>
<dbReference type="GeneID" id="117238046"/>
<evidence type="ECO:0000313" key="3">
    <source>
        <dbReference type="RefSeq" id="XP_033358484.1"/>
    </source>
</evidence>
<dbReference type="AlphaFoldDB" id="A0A6J3L2Z2"/>
<reference evidence="3" key="1">
    <citation type="submission" date="2025-08" db="UniProtKB">
        <authorList>
            <consortium name="RefSeq"/>
        </authorList>
    </citation>
    <scope>IDENTIFICATION</scope>
    <source>
        <tissue evidence="3">Muscle</tissue>
    </source>
</reference>
<proteinExistence type="predicted"/>
<protein>
    <submittedName>
        <fullName evidence="3">Calponin homology domain-containing protein DDB_G0272472-like</fullName>
    </submittedName>
</protein>
<dbReference type="KEGG" id="bvk:117238046"/>
<name>A0A6J3L2Z2_9HYME</name>
<evidence type="ECO:0000256" key="1">
    <source>
        <dbReference type="SAM" id="Coils"/>
    </source>
</evidence>
<dbReference type="InterPro" id="IPR052270">
    <property type="entry name" value="CACF_protein"/>
</dbReference>
<dbReference type="Proteomes" id="UP000504631">
    <property type="component" value="Unplaced"/>
</dbReference>
<feature type="coiled-coil region" evidence="1">
    <location>
        <begin position="435"/>
        <end position="507"/>
    </location>
</feature>